<dbReference type="GO" id="GO:0003964">
    <property type="term" value="F:RNA-directed DNA polymerase activity"/>
    <property type="evidence" value="ECO:0007669"/>
    <property type="project" value="UniProtKB-KW"/>
</dbReference>
<keyword evidence="3" id="KW-1185">Reference proteome</keyword>
<dbReference type="EMBL" id="VUJU01017657">
    <property type="protein sequence ID" value="KAF0682221.1"/>
    <property type="molecule type" value="Genomic_DNA"/>
</dbReference>
<reference evidence="2 3" key="1">
    <citation type="submission" date="2019-08" db="EMBL/GenBank/DDBJ databases">
        <title>Whole genome of Aphis craccivora.</title>
        <authorList>
            <person name="Voronova N.V."/>
            <person name="Shulinski R.S."/>
            <person name="Bandarenka Y.V."/>
            <person name="Zhorov D.G."/>
            <person name="Warner D."/>
        </authorList>
    </citation>
    <scope>NUCLEOTIDE SEQUENCE [LARGE SCALE GENOMIC DNA]</scope>
    <source>
        <strain evidence="2">180601</strain>
        <tissue evidence="2">Whole Body</tissue>
    </source>
</reference>
<dbReference type="Pfam" id="PF00078">
    <property type="entry name" value="RVT_1"/>
    <property type="match status" value="1"/>
</dbReference>
<dbReference type="SUPFAM" id="SSF56672">
    <property type="entry name" value="DNA/RNA polymerases"/>
    <property type="match status" value="1"/>
</dbReference>
<accession>A0A6G0VJP5</accession>
<keyword evidence="2" id="KW-0548">Nucleotidyltransferase</keyword>
<comment type="caution">
    <text evidence="2">The sequence shown here is derived from an EMBL/GenBank/DDBJ whole genome shotgun (WGS) entry which is preliminary data.</text>
</comment>
<feature type="domain" description="Reverse transcriptase" evidence="1">
    <location>
        <begin position="113"/>
        <end position="280"/>
    </location>
</feature>
<dbReference type="PANTHER" id="PTHR19446">
    <property type="entry name" value="REVERSE TRANSCRIPTASES"/>
    <property type="match status" value="1"/>
</dbReference>
<gene>
    <name evidence="2" type="ORF">FWK35_00039143</name>
</gene>
<dbReference type="Proteomes" id="UP000478052">
    <property type="component" value="Unassembled WGS sequence"/>
</dbReference>
<protein>
    <submittedName>
        <fullName evidence="2">RNA-directed DNA polymerase from mobile element jockey</fullName>
    </submittedName>
</protein>
<dbReference type="InterPro" id="IPR043502">
    <property type="entry name" value="DNA/RNA_pol_sf"/>
</dbReference>
<name>A0A6G0VJP5_APHCR</name>
<evidence type="ECO:0000259" key="1">
    <source>
        <dbReference type="PROSITE" id="PS50878"/>
    </source>
</evidence>
<dbReference type="OrthoDB" id="6619319at2759"/>
<proteinExistence type="predicted"/>
<dbReference type="AlphaFoldDB" id="A0A6G0VJP5"/>
<organism evidence="2 3">
    <name type="scientific">Aphis craccivora</name>
    <name type="common">Cowpea aphid</name>
    <dbReference type="NCBI Taxonomy" id="307492"/>
    <lineage>
        <taxon>Eukaryota</taxon>
        <taxon>Metazoa</taxon>
        <taxon>Ecdysozoa</taxon>
        <taxon>Arthropoda</taxon>
        <taxon>Hexapoda</taxon>
        <taxon>Insecta</taxon>
        <taxon>Pterygota</taxon>
        <taxon>Neoptera</taxon>
        <taxon>Paraneoptera</taxon>
        <taxon>Hemiptera</taxon>
        <taxon>Sternorrhyncha</taxon>
        <taxon>Aphidomorpha</taxon>
        <taxon>Aphidoidea</taxon>
        <taxon>Aphididae</taxon>
        <taxon>Aphidini</taxon>
        <taxon>Aphis</taxon>
        <taxon>Aphis</taxon>
    </lineage>
</organism>
<evidence type="ECO:0000313" key="3">
    <source>
        <dbReference type="Proteomes" id="UP000478052"/>
    </source>
</evidence>
<evidence type="ECO:0000313" key="2">
    <source>
        <dbReference type="EMBL" id="KAF0682221.1"/>
    </source>
</evidence>
<dbReference type="InterPro" id="IPR000477">
    <property type="entry name" value="RT_dom"/>
</dbReference>
<sequence length="280" mass="31636">LNPSHTIQHLWTTARRYKNCINPRKNFENDDWFDNFCSKVAPCHVPSASEIHPNYYSQLSPPHVLTKDFSMVELDIAISSRKSIASGLDNISPIMLKHLPLNAIHFLLSILNNILASQKVPSAWTSYRVIPIPKPNSNNSFRPISLSSSICKVFEFMLKSRLDWWLESNSILPANLFAFRKGMGTLECLSTFIGKIYHSFNNKEFFVATFVDIRGAFDSVNISTLISHLLSLQIPTLFCNILSSLFKHRNLFFSSPFGATNTRSTFSGLPQGSCLSPILF</sequence>
<keyword evidence="2" id="KW-0808">Transferase</keyword>
<feature type="non-terminal residue" evidence="2">
    <location>
        <position position="280"/>
    </location>
</feature>
<feature type="non-terminal residue" evidence="2">
    <location>
        <position position="1"/>
    </location>
</feature>
<dbReference type="PROSITE" id="PS50878">
    <property type="entry name" value="RT_POL"/>
    <property type="match status" value="1"/>
</dbReference>
<keyword evidence="2" id="KW-0695">RNA-directed DNA polymerase</keyword>